<evidence type="ECO:0000256" key="6">
    <source>
        <dbReference type="ARBA" id="ARBA00022801"/>
    </source>
</evidence>
<dbReference type="GO" id="GO:0006465">
    <property type="term" value="P:signal peptide processing"/>
    <property type="evidence" value="ECO:0007669"/>
    <property type="project" value="InterPro"/>
</dbReference>
<gene>
    <name evidence="11" type="ORF">SAMN04488102_1156</name>
</gene>
<evidence type="ECO:0000256" key="4">
    <source>
        <dbReference type="ARBA" id="ARBA00013208"/>
    </source>
</evidence>
<keyword evidence="6 8" id="KW-0378">Hydrolase</keyword>
<evidence type="ECO:0000256" key="2">
    <source>
        <dbReference type="ARBA" id="ARBA00004401"/>
    </source>
</evidence>
<name>A0A1I1KTA8_9LACT</name>
<dbReference type="PRINTS" id="PR00727">
    <property type="entry name" value="LEADERPTASE"/>
</dbReference>
<dbReference type="GO" id="GO:0004252">
    <property type="term" value="F:serine-type endopeptidase activity"/>
    <property type="evidence" value="ECO:0007669"/>
    <property type="project" value="InterPro"/>
</dbReference>
<dbReference type="Proteomes" id="UP000199612">
    <property type="component" value="Unassembled WGS sequence"/>
</dbReference>
<keyword evidence="12" id="KW-1185">Reference proteome</keyword>
<feature type="active site" evidence="7">
    <location>
        <position position="58"/>
    </location>
</feature>
<dbReference type="PROSITE" id="PS00761">
    <property type="entry name" value="SPASE_I_3"/>
    <property type="match status" value="1"/>
</dbReference>
<dbReference type="PANTHER" id="PTHR43390:SF1">
    <property type="entry name" value="CHLOROPLAST PROCESSING PEPTIDASE"/>
    <property type="match status" value="1"/>
</dbReference>
<comment type="catalytic activity">
    <reaction evidence="1 8">
        <text>Cleavage of hydrophobic, N-terminal signal or leader sequences from secreted and periplasmic proteins.</text>
        <dbReference type="EC" id="3.4.21.89"/>
    </reaction>
</comment>
<dbReference type="GO" id="GO:0005886">
    <property type="term" value="C:plasma membrane"/>
    <property type="evidence" value="ECO:0007669"/>
    <property type="project" value="UniProtKB-SubCell"/>
</dbReference>
<feature type="domain" description="Peptidase S26" evidence="10">
    <location>
        <begin position="30"/>
        <end position="192"/>
    </location>
</feature>
<accession>A0A1I1KTA8</accession>
<keyword evidence="8" id="KW-1133">Transmembrane helix</keyword>
<dbReference type="SUPFAM" id="SSF51306">
    <property type="entry name" value="LexA/Signal peptidase"/>
    <property type="match status" value="1"/>
</dbReference>
<dbReference type="PROSITE" id="PS00760">
    <property type="entry name" value="SPASE_I_2"/>
    <property type="match status" value="1"/>
</dbReference>
<dbReference type="OrthoDB" id="9802919at2"/>
<protein>
    <recommendedName>
        <fullName evidence="4 8">Signal peptidase I</fullName>
        <ecNumber evidence="4 8">3.4.21.89</ecNumber>
    </recommendedName>
</protein>
<evidence type="ECO:0000256" key="3">
    <source>
        <dbReference type="ARBA" id="ARBA00009370"/>
    </source>
</evidence>
<dbReference type="Pfam" id="PF10502">
    <property type="entry name" value="Peptidase_S26"/>
    <property type="match status" value="1"/>
</dbReference>
<evidence type="ECO:0000256" key="9">
    <source>
        <dbReference type="RuleBase" id="RU362042"/>
    </source>
</evidence>
<dbReference type="InterPro" id="IPR000223">
    <property type="entry name" value="Pept_S26A_signal_pept_1"/>
</dbReference>
<dbReference type="NCBIfam" id="TIGR02227">
    <property type="entry name" value="sigpep_I_bact"/>
    <property type="match status" value="1"/>
</dbReference>
<proteinExistence type="inferred from homology"/>
<reference evidence="12" key="1">
    <citation type="submission" date="2016-10" db="EMBL/GenBank/DDBJ databases">
        <authorList>
            <person name="Varghese N."/>
            <person name="Submissions S."/>
        </authorList>
    </citation>
    <scope>NUCLEOTIDE SEQUENCE [LARGE SCALE GENOMIC DNA]</scope>
    <source>
        <strain evidence="12">DSM 23664</strain>
    </source>
</reference>
<sequence length="204" mass="23009">MEDSSYTPKSDKHNKKPQKEKTLLQEILSTFIYIVVITGLFLSVRIYLLAPVSVEGASMEPTLQDGDRLLLNKVGDIDRFDVIVFPSPEDNDKQFIKRVIGLPGDEITFQDQTLYINGDAIEEDYIDLSGVSESDLQSLNSNFSLASIEGVEEVPEDAYFVLGDNRVNSKDSRSFGFIDKNQVTGKTRLRIWPLDRFGFIDDSD</sequence>
<comment type="subcellular location">
    <subcellularLocation>
        <location evidence="2">Cell membrane</location>
        <topology evidence="2">Single-pass type II membrane protein</topology>
    </subcellularLocation>
    <subcellularLocation>
        <location evidence="9">Membrane</location>
        <topology evidence="9">Single-pass type II membrane protein</topology>
    </subcellularLocation>
</comment>
<dbReference type="EC" id="3.4.21.89" evidence="4 8"/>
<evidence type="ECO:0000313" key="12">
    <source>
        <dbReference type="Proteomes" id="UP000199612"/>
    </source>
</evidence>
<dbReference type="PROSITE" id="PS00501">
    <property type="entry name" value="SPASE_I_1"/>
    <property type="match status" value="1"/>
</dbReference>
<dbReference type="GO" id="GO:0009003">
    <property type="term" value="F:signal peptidase activity"/>
    <property type="evidence" value="ECO:0007669"/>
    <property type="project" value="UniProtKB-EC"/>
</dbReference>
<dbReference type="InterPro" id="IPR036286">
    <property type="entry name" value="LexA/Signal_pep-like_sf"/>
</dbReference>
<dbReference type="InterPro" id="IPR019758">
    <property type="entry name" value="Pept_S26A_signal_pept_1_CS"/>
</dbReference>
<keyword evidence="5 8" id="KW-0645">Protease</keyword>
<dbReference type="InterPro" id="IPR019756">
    <property type="entry name" value="Pept_S26A_signal_pept_1_Ser-AS"/>
</dbReference>
<evidence type="ECO:0000256" key="8">
    <source>
        <dbReference type="RuleBase" id="RU003993"/>
    </source>
</evidence>
<dbReference type="InterPro" id="IPR019533">
    <property type="entry name" value="Peptidase_S26"/>
</dbReference>
<evidence type="ECO:0000256" key="1">
    <source>
        <dbReference type="ARBA" id="ARBA00000677"/>
    </source>
</evidence>
<feature type="active site" evidence="7">
    <location>
        <position position="97"/>
    </location>
</feature>
<evidence type="ECO:0000256" key="7">
    <source>
        <dbReference type="PIRSR" id="PIRSR600223-1"/>
    </source>
</evidence>
<dbReference type="AlphaFoldDB" id="A0A1I1KTA8"/>
<dbReference type="EMBL" id="FOLT01000015">
    <property type="protein sequence ID" value="SFC63855.1"/>
    <property type="molecule type" value="Genomic_DNA"/>
</dbReference>
<keyword evidence="8" id="KW-0812">Transmembrane</keyword>
<evidence type="ECO:0000313" key="11">
    <source>
        <dbReference type="EMBL" id="SFC63855.1"/>
    </source>
</evidence>
<dbReference type="InterPro" id="IPR019757">
    <property type="entry name" value="Pept_S26A_signal_pept_1_Lys-AS"/>
</dbReference>
<dbReference type="PANTHER" id="PTHR43390">
    <property type="entry name" value="SIGNAL PEPTIDASE I"/>
    <property type="match status" value="1"/>
</dbReference>
<dbReference type="CDD" id="cd06530">
    <property type="entry name" value="S26_SPase_I"/>
    <property type="match status" value="1"/>
</dbReference>
<dbReference type="STRING" id="753702.SAMN04488102_1156"/>
<dbReference type="RefSeq" id="WP_091531296.1">
    <property type="nucleotide sequence ID" value="NZ_FOLT01000015.1"/>
</dbReference>
<keyword evidence="8" id="KW-0472">Membrane</keyword>
<evidence type="ECO:0000256" key="5">
    <source>
        <dbReference type="ARBA" id="ARBA00022670"/>
    </source>
</evidence>
<evidence type="ECO:0000259" key="10">
    <source>
        <dbReference type="Pfam" id="PF10502"/>
    </source>
</evidence>
<comment type="similarity">
    <text evidence="3 9">Belongs to the peptidase S26 family.</text>
</comment>
<dbReference type="Gene3D" id="2.10.109.10">
    <property type="entry name" value="Umud Fragment, subunit A"/>
    <property type="match status" value="1"/>
</dbReference>
<feature type="transmembrane region" description="Helical" evidence="8">
    <location>
        <begin position="31"/>
        <end position="50"/>
    </location>
</feature>
<organism evidence="11 12">
    <name type="scientific">Alkalibacterium subtropicum</name>
    <dbReference type="NCBI Taxonomy" id="753702"/>
    <lineage>
        <taxon>Bacteria</taxon>
        <taxon>Bacillati</taxon>
        <taxon>Bacillota</taxon>
        <taxon>Bacilli</taxon>
        <taxon>Lactobacillales</taxon>
        <taxon>Carnobacteriaceae</taxon>
        <taxon>Alkalibacterium</taxon>
    </lineage>
</organism>